<gene>
    <name evidence="1" type="ORF">EXIGLDRAFT_829886</name>
</gene>
<protein>
    <submittedName>
        <fullName evidence="1">Uncharacterized protein</fullName>
    </submittedName>
</protein>
<accession>A0A165P5S3</accession>
<evidence type="ECO:0000313" key="1">
    <source>
        <dbReference type="EMBL" id="KZW01689.1"/>
    </source>
</evidence>
<dbReference type="EMBL" id="KV425892">
    <property type="protein sequence ID" value="KZW01689.1"/>
    <property type="molecule type" value="Genomic_DNA"/>
</dbReference>
<dbReference type="AlphaFoldDB" id="A0A165P5S3"/>
<evidence type="ECO:0000313" key="2">
    <source>
        <dbReference type="Proteomes" id="UP000077266"/>
    </source>
</evidence>
<sequence>MSLISQPQADLYKRLIQETIRFIASGGLMRKWTTAAAAAAAKSNERPAMSRQVASGKGGATAYNVFLAALVHVVRTSKSLVALHLPAISWPWNVADANRFTTPVWDIVKAHPDVMALCSRVAKQRRRLRESAPPRRNWTS</sequence>
<keyword evidence="2" id="KW-1185">Reference proteome</keyword>
<dbReference type="InParanoid" id="A0A165P5S3"/>
<dbReference type="Proteomes" id="UP000077266">
    <property type="component" value="Unassembled WGS sequence"/>
</dbReference>
<proteinExistence type="predicted"/>
<reference evidence="1 2" key="1">
    <citation type="journal article" date="2016" name="Mol. Biol. Evol.">
        <title>Comparative Genomics of Early-Diverging Mushroom-Forming Fungi Provides Insights into the Origins of Lignocellulose Decay Capabilities.</title>
        <authorList>
            <person name="Nagy L.G."/>
            <person name="Riley R."/>
            <person name="Tritt A."/>
            <person name="Adam C."/>
            <person name="Daum C."/>
            <person name="Floudas D."/>
            <person name="Sun H."/>
            <person name="Yadav J.S."/>
            <person name="Pangilinan J."/>
            <person name="Larsson K.H."/>
            <person name="Matsuura K."/>
            <person name="Barry K."/>
            <person name="Labutti K."/>
            <person name="Kuo R."/>
            <person name="Ohm R.A."/>
            <person name="Bhattacharya S.S."/>
            <person name="Shirouzu T."/>
            <person name="Yoshinaga Y."/>
            <person name="Martin F.M."/>
            <person name="Grigoriev I.V."/>
            <person name="Hibbett D.S."/>
        </authorList>
    </citation>
    <scope>NUCLEOTIDE SEQUENCE [LARGE SCALE GENOMIC DNA]</scope>
    <source>
        <strain evidence="1 2">HHB12029</strain>
    </source>
</reference>
<name>A0A165P5S3_EXIGL</name>
<organism evidence="1 2">
    <name type="scientific">Exidia glandulosa HHB12029</name>
    <dbReference type="NCBI Taxonomy" id="1314781"/>
    <lineage>
        <taxon>Eukaryota</taxon>
        <taxon>Fungi</taxon>
        <taxon>Dikarya</taxon>
        <taxon>Basidiomycota</taxon>
        <taxon>Agaricomycotina</taxon>
        <taxon>Agaricomycetes</taxon>
        <taxon>Auriculariales</taxon>
        <taxon>Exidiaceae</taxon>
        <taxon>Exidia</taxon>
    </lineage>
</organism>